<name>A0AAE3E624_9FIRM</name>
<accession>A0AAE3E624</accession>
<dbReference type="Pfam" id="PF13245">
    <property type="entry name" value="AAA_19"/>
    <property type="match status" value="1"/>
</dbReference>
<dbReference type="NCBIfam" id="TIGR01448">
    <property type="entry name" value="recD_rel"/>
    <property type="match status" value="1"/>
</dbReference>
<dbReference type="Gene3D" id="3.40.50.300">
    <property type="entry name" value="P-loop containing nucleotide triphosphate hydrolases"/>
    <property type="match status" value="2"/>
</dbReference>
<evidence type="ECO:0000313" key="5">
    <source>
        <dbReference type="EMBL" id="MCC2222907.1"/>
    </source>
</evidence>
<dbReference type="EC" id="5.6.2.3" evidence="3"/>
<dbReference type="Pfam" id="PF23139">
    <property type="entry name" value="OB_YrrC"/>
    <property type="match status" value="1"/>
</dbReference>
<dbReference type="Pfam" id="PF14490">
    <property type="entry name" value="HHH_RecD2"/>
    <property type="match status" value="1"/>
</dbReference>
<proteinExistence type="inferred from homology"/>
<dbReference type="Pfam" id="PF13538">
    <property type="entry name" value="UvrD_C_2"/>
    <property type="match status" value="1"/>
</dbReference>
<dbReference type="GO" id="GO:0016787">
    <property type="term" value="F:hydrolase activity"/>
    <property type="evidence" value="ECO:0007669"/>
    <property type="project" value="UniProtKB-KW"/>
</dbReference>
<dbReference type="InterPro" id="IPR050534">
    <property type="entry name" value="Coronavir_polyprotein_1ab"/>
</dbReference>
<feature type="domain" description="AAA+ ATPase" evidence="4">
    <location>
        <begin position="331"/>
        <end position="479"/>
    </location>
</feature>
<dbReference type="GO" id="GO:0006310">
    <property type="term" value="P:DNA recombination"/>
    <property type="evidence" value="ECO:0007669"/>
    <property type="project" value="InterPro"/>
</dbReference>
<protein>
    <recommendedName>
        <fullName evidence="3">ATP-dependent RecD2 DNA helicase</fullName>
        <ecNumber evidence="3">5.6.2.3</ecNumber>
    </recommendedName>
    <alternativeName>
        <fullName evidence="3">DNA 5'-3' helicase subunit RecD2</fullName>
    </alternativeName>
</protein>
<dbReference type="GO" id="GO:0005524">
    <property type="term" value="F:ATP binding"/>
    <property type="evidence" value="ECO:0007669"/>
    <property type="project" value="UniProtKB-UniRule"/>
</dbReference>
<sequence length="738" mass="82739">MVELQGYIDRIVFRNEENGYSVLCMKEGNKEEFLVGVFPDVSEGEYLTARGEMNVHPIYGKQLRVQEYEFTAPSDAASTLKYLSSGAIKGIGEALATRIVKKFGDDTFRIMEEEPERLAEVKGISMRKALEISGAVAGKRDLRQAMLFLQQYGITQNLGMKIYNFYQGRLYQVIRENPYKLADDIDGVGFRIADEIASKAGILPDSDFRIRSGILYVLEQATGQGHTCLPMDQLMQEARRLLGVEIDSMNDRIMDLIMDKKIVVKTKEDIQMVYSSVSYYTELTIAQMLKDLNIKDTITSDEISAKIKAIETEQDIALDDRQRLAVSEAVNNGLTIITGGPGTGKTTTIRTIIRYFEKEGLDILLAAPTGRAAKRMKEATGCEAKTVHRLLELSGMVGEGATSFGRNEDNPLETDVVIIDEVSMVDIFLMKSLLRALVPGMRLILVGDVNQLPSVGPGNVLRDMIYSDAFPVVRLEKIFRQAAESDIIMNAHRINAGEMVEPRPGSRDFLFIKRDNPGNIIGATITLLKDKLPNYVNSSTRDIQVLTPMRKGLLGVEQLNVALQEALNPPDPSKQELTVGSFILREGDKVMQIKNNYQMEWKVLNSYRMPLDEGVGVFNGDMGIVREINSYTERITVEFEEGRRVEYEFKQAEELELAYAVTIHKSQGSEYPAVILPLLGGPRMLMNRNLLYTGVTRAKSCVCIVGSVHTFQEMIANEQEQKRYSGLKDRIKEVYELA</sequence>
<dbReference type="Gene3D" id="1.10.150.20">
    <property type="entry name" value="5' to 3' exonuclease, C-terminal subdomain"/>
    <property type="match status" value="1"/>
</dbReference>
<dbReference type="InterPro" id="IPR027417">
    <property type="entry name" value="P-loop_NTPase"/>
</dbReference>
<dbReference type="Gene3D" id="2.30.30.940">
    <property type="match status" value="1"/>
</dbReference>
<dbReference type="AlphaFoldDB" id="A0AAE3E624"/>
<dbReference type="PANTHER" id="PTHR43788">
    <property type="entry name" value="DNA2/NAM7 HELICASE FAMILY MEMBER"/>
    <property type="match status" value="1"/>
</dbReference>
<dbReference type="GO" id="GO:0009338">
    <property type="term" value="C:exodeoxyribonuclease V complex"/>
    <property type="evidence" value="ECO:0007669"/>
    <property type="project" value="TreeGrafter"/>
</dbReference>
<dbReference type="GO" id="GO:0017116">
    <property type="term" value="F:single-stranded DNA helicase activity"/>
    <property type="evidence" value="ECO:0007669"/>
    <property type="project" value="TreeGrafter"/>
</dbReference>
<keyword evidence="3 5" id="KW-0347">Helicase</keyword>
<evidence type="ECO:0000256" key="1">
    <source>
        <dbReference type="ARBA" id="ARBA00022741"/>
    </source>
</evidence>
<dbReference type="GO" id="GO:0003677">
    <property type="term" value="F:DNA binding"/>
    <property type="evidence" value="ECO:0007669"/>
    <property type="project" value="UniProtKB-UniRule"/>
</dbReference>
<dbReference type="EMBL" id="JAJEQN010000056">
    <property type="protein sequence ID" value="MCC2222907.1"/>
    <property type="molecule type" value="Genomic_DNA"/>
</dbReference>
<dbReference type="RefSeq" id="WP_308732462.1">
    <property type="nucleotide sequence ID" value="NZ_JAJEQN010000056.1"/>
</dbReference>
<dbReference type="InterPro" id="IPR006345">
    <property type="entry name" value="RecD2"/>
</dbReference>
<dbReference type="PANTHER" id="PTHR43788:SF6">
    <property type="entry name" value="DNA HELICASE B"/>
    <property type="match status" value="1"/>
</dbReference>
<dbReference type="CDD" id="cd17933">
    <property type="entry name" value="DEXSc_RecD-like"/>
    <property type="match status" value="1"/>
</dbReference>
<evidence type="ECO:0000313" key="6">
    <source>
        <dbReference type="Proteomes" id="UP001198200"/>
    </source>
</evidence>
<comment type="similarity">
    <text evidence="3">Belongs to the RecD family. RecD2 subfamily.</text>
</comment>
<evidence type="ECO:0000259" key="4">
    <source>
        <dbReference type="SMART" id="SM00382"/>
    </source>
</evidence>
<dbReference type="InterPro" id="IPR010994">
    <property type="entry name" value="RuvA_2-like"/>
</dbReference>
<evidence type="ECO:0000256" key="2">
    <source>
        <dbReference type="ARBA" id="ARBA00022840"/>
    </source>
</evidence>
<dbReference type="Pfam" id="PF18335">
    <property type="entry name" value="SH3_13"/>
    <property type="match status" value="1"/>
</dbReference>
<evidence type="ECO:0000256" key="3">
    <source>
        <dbReference type="HAMAP-Rule" id="MF_01488"/>
    </source>
</evidence>
<keyword evidence="3" id="KW-0238">DNA-binding</keyword>
<keyword evidence="3" id="KW-0378">Hydrolase</keyword>
<dbReference type="InterPro" id="IPR003593">
    <property type="entry name" value="AAA+_ATPase"/>
</dbReference>
<dbReference type="CDD" id="cd18809">
    <property type="entry name" value="SF1_C_RecD"/>
    <property type="match status" value="1"/>
</dbReference>
<dbReference type="InterPro" id="IPR055446">
    <property type="entry name" value="RecD2_N_OB"/>
</dbReference>
<keyword evidence="6" id="KW-1185">Reference proteome</keyword>
<dbReference type="SMART" id="SM00382">
    <property type="entry name" value="AAA"/>
    <property type="match status" value="1"/>
</dbReference>
<dbReference type="Gene3D" id="1.10.10.2220">
    <property type="match status" value="1"/>
</dbReference>
<dbReference type="InterPro" id="IPR029493">
    <property type="entry name" value="RecD2-like_HHH"/>
</dbReference>
<comment type="caution">
    <text evidence="5">The sequence shown here is derived from an EMBL/GenBank/DDBJ whole genome shotgun (WGS) entry which is preliminary data.</text>
</comment>
<dbReference type="InterPro" id="IPR041451">
    <property type="entry name" value="RecD2_SH13"/>
</dbReference>
<dbReference type="GO" id="GO:0043139">
    <property type="term" value="F:5'-3' DNA helicase activity"/>
    <property type="evidence" value="ECO:0007669"/>
    <property type="project" value="UniProtKB-UniRule"/>
</dbReference>
<reference evidence="5 6" key="1">
    <citation type="submission" date="2021-10" db="EMBL/GenBank/DDBJ databases">
        <title>Anaerobic single-cell dispensing facilitates the cultivation of human gut bacteria.</title>
        <authorList>
            <person name="Afrizal A."/>
        </authorList>
    </citation>
    <scope>NUCLEOTIDE SEQUENCE [LARGE SCALE GENOMIC DNA]</scope>
    <source>
        <strain evidence="5 6">CLA-AA-H224</strain>
    </source>
</reference>
<dbReference type="SUPFAM" id="SSF47781">
    <property type="entry name" value="RuvA domain 2-like"/>
    <property type="match status" value="1"/>
</dbReference>
<comment type="catalytic activity">
    <reaction evidence="3">
        <text>ATP + H2O = ADP + phosphate + H(+)</text>
        <dbReference type="Rhea" id="RHEA:13065"/>
        <dbReference type="ChEBI" id="CHEBI:15377"/>
        <dbReference type="ChEBI" id="CHEBI:15378"/>
        <dbReference type="ChEBI" id="CHEBI:30616"/>
        <dbReference type="ChEBI" id="CHEBI:43474"/>
        <dbReference type="ChEBI" id="CHEBI:456216"/>
        <dbReference type="EC" id="5.6.2.3"/>
    </reaction>
</comment>
<gene>
    <name evidence="3" type="primary">recD2</name>
    <name evidence="5" type="ORF">LKD48_14975</name>
</gene>
<feature type="binding site" evidence="3">
    <location>
        <begin position="342"/>
        <end position="346"/>
    </location>
    <ligand>
        <name>ATP</name>
        <dbReference type="ChEBI" id="CHEBI:30616"/>
    </ligand>
</feature>
<organism evidence="5 6">
    <name type="scientific">Anthropogastromicrobium aceti</name>
    <dbReference type="NCBI Taxonomy" id="2981768"/>
    <lineage>
        <taxon>Bacteria</taxon>
        <taxon>Bacillati</taxon>
        <taxon>Bacillota</taxon>
        <taxon>Clostridia</taxon>
        <taxon>Lachnospirales</taxon>
        <taxon>Lachnospiraceae</taxon>
        <taxon>Anthropogastromicrobium</taxon>
    </lineage>
</organism>
<keyword evidence="2 3" id="KW-0067">ATP-binding</keyword>
<keyword evidence="1 3" id="KW-0547">Nucleotide-binding</keyword>
<dbReference type="InterPro" id="IPR027785">
    <property type="entry name" value="UvrD-like_helicase_C"/>
</dbReference>
<dbReference type="Proteomes" id="UP001198200">
    <property type="component" value="Unassembled WGS sequence"/>
</dbReference>
<dbReference type="HAMAP" id="MF_01488">
    <property type="entry name" value="RecD2"/>
    <property type="match status" value="1"/>
</dbReference>
<keyword evidence="3" id="KW-0413">Isomerase</keyword>
<comment type="function">
    <text evidence="3">DNA-dependent ATPase and ATP-dependent 5'-3' DNA helicase. Has no activity on blunt DNA or DNA with 3'-overhangs, requires at least 10 bases of 5'-ssDNA for helicase activity.</text>
</comment>
<dbReference type="SUPFAM" id="SSF52540">
    <property type="entry name" value="P-loop containing nucleoside triphosphate hydrolases"/>
    <property type="match status" value="1"/>
</dbReference>